<dbReference type="Proteomes" id="UP000232638">
    <property type="component" value="Chromosome"/>
</dbReference>
<accession>A0A2K8U8X4</accession>
<sequence>MIAVAYDDAVLLAARETGLAEAAFPASCPWTFQEMMDDGFRPDPSA</sequence>
<name>A0A2K8U8X4_9GAMM</name>
<dbReference type="Gene3D" id="1.20.1220.20">
    <property type="entry name" value="Uncharcterised protein PF01724"/>
    <property type="match status" value="1"/>
</dbReference>
<dbReference type="EMBL" id="CP020370">
    <property type="protein sequence ID" value="AUB82014.1"/>
    <property type="molecule type" value="Genomic_DNA"/>
</dbReference>
<dbReference type="RefSeq" id="WP_100919765.1">
    <property type="nucleotide sequence ID" value="NZ_CP020370.1"/>
</dbReference>
<organism evidence="1 2">
    <name type="scientific">Candidatus Thiodictyon syntrophicum</name>
    <dbReference type="NCBI Taxonomy" id="1166950"/>
    <lineage>
        <taxon>Bacteria</taxon>
        <taxon>Pseudomonadati</taxon>
        <taxon>Pseudomonadota</taxon>
        <taxon>Gammaproteobacteria</taxon>
        <taxon>Chromatiales</taxon>
        <taxon>Chromatiaceae</taxon>
        <taxon>Thiodictyon</taxon>
    </lineage>
</organism>
<evidence type="ECO:0000313" key="1">
    <source>
        <dbReference type="EMBL" id="AUB82014.1"/>
    </source>
</evidence>
<protein>
    <recommendedName>
        <fullName evidence="3">DUF29 domain-containing protein</fullName>
    </recommendedName>
</protein>
<evidence type="ECO:0008006" key="3">
    <source>
        <dbReference type="Google" id="ProtNLM"/>
    </source>
</evidence>
<gene>
    <name evidence="1" type="ORF">THSYN_14400</name>
</gene>
<keyword evidence="2" id="KW-1185">Reference proteome</keyword>
<dbReference type="Pfam" id="PF01724">
    <property type="entry name" value="DUF29"/>
    <property type="match status" value="1"/>
</dbReference>
<proteinExistence type="predicted"/>
<dbReference type="AlphaFoldDB" id="A0A2K8U8X4"/>
<dbReference type="KEGG" id="tsy:THSYN_14400"/>
<evidence type="ECO:0000313" key="2">
    <source>
        <dbReference type="Proteomes" id="UP000232638"/>
    </source>
</evidence>
<reference evidence="1 2" key="1">
    <citation type="submission" date="2017-03" db="EMBL/GenBank/DDBJ databases">
        <title>Complete genome sequence of Candidatus 'Thiodictyon syntrophicum' sp. nov. strain Cad16T, a photolithoautotroph purple sulfur bacterium isolated from an alpine meromictic lake.</title>
        <authorList>
            <person name="Luedin S.M."/>
            <person name="Pothier J.F."/>
            <person name="Danza F."/>
            <person name="Storelli N."/>
            <person name="Wittwer M."/>
            <person name="Tonolla M."/>
        </authorList>
    </citation>
    <scope>NUCLEOTIDE SEQUENCE [LARGE SCALE GENOMIC DNA]</scope>
    <source>
        <strain evidence="1 2">Cad16T</strain>
    </source>
</reference>